<dbReference type="EMBL" id="JH432085">
    <property type="status" value="NOT_ANNOTATED_CDS"/>
    <property type="molecule type" value="Genomic_DNA"/>
</dbReference>
<dbReference type="AlphaFoldDB" id="T1JMI8"/>
<reference evidence="3" key="1">
    <citation type="submission" date="2011-05" db="EMBL/GenBank/DDBJ databases">
        <authorList>
            <person name="Richards S.R."/>
            <person name="Qu J."/>
            <person name="Jiang H."/>
            <person name="Jhangiani S.N."/>
            <person name="Agravi P."/>
            <person name="Goodspeed R."/>
            <person name="Gross S."/>
            <person name="Mandapat C."/>
            <person name="Jackson L."/>
            <person name="Mathew T."/>
            <person name="Pu L."/>
            <person name="Thornton R."/>
            <person name="Saada N."/>
            <person name="Wilczek-Boney K.B."/>
            <person name="Lee S."/>
            <person name="Kovar C."/>
            <person name="Wu Y."/>
            <person name="Scherer S.E."/>
            <person name="Worley K.C."/>
            <person name="Muzny D.M."/>
            <person name="Gibbs R."/>
        </authorList>
    </citation>
    <scope>NUCLEOTIDE SEQUENCE</scope>
    <source>
        <strain evidence="3">Brora</strain>
    </source>
</reference>
<sequence length="302" mass="33034">MFADPTQVVPNGTVMYHNGVPYTYQNGMAFFTSPESSYSFPQPQQAAYPMIYPQPVYLQQQQYQYQTPTPTAQPQWTAGNQWRWAPPVNFGQNPNLPATQYIYPHNAATAASPALSVSHAASDGFQYAQAAHAPYQPPAADLADISIMEATSAEESIGLMESQRASNKSMNRQQVSSSIDFHVLPIEQGSKNFKKPGGSPRKAYTPTGNSRLQQQQHQQHQHQHRQKFMATKHVNGLHILTYSPSDKPEDLMHVTEAGMGMGMGMGMSPAGGPLTPPSTPMTSAAQDSSIIDATLKLQALNL</sequence>
<organism evidence="2 3">
    <name type="scientific">Strigamia maritima</name>
    <name type="common">European centipede</name>
    <name type="synonym">Geophilus maritimus</name>
    <dbReference type="NCBI Taxonomy" id="126957"/>
    <lineage>
        <taxon>Eukaryota</taxon>
        <taxon>Metazoa</taxon>
        <taxon>Ecdysozoa</taxon>
        <taxon>Arthropoda</taxon>
        <taxon>Myriapoda</taxon>
        <taxon>Chilopoda</taxon>
        <taxon>Pleurostigmophora</taxon>
        <taxon>Geophilomorpha</taxon>
        <taxon>Linotaeniidae</taxon>
        <taxon>Strigamia</taxon>
    </lineage>
</organism>
<name>T1JMI8_STRMM</name>
<dbReference type="EnsemblMetazoa" id="SMAR015068-RA">
    <property type="protein sequence ID" value="SMAR015068-PA"/>
    <property type="gene ID" value="SMAR015068"/>
</dbReference>
<evidence type="ECO:0000313" key="2">
    <source>
        <dbReference type="EnsemblMetazoa" id="SMAR015068-PA"/>
    </source>
</evidence>
<accession>T1JMI8</accession>
<proteinExistence type="predicted"/>
<evidence type="ECO:0000256" key="1">
    <source>
        <dbReference type="SAM" id="MobiDB-lite"/>
    </source>
</evidence>
<evidence type="ECO:0000313" key="3">
    <source>
        <dbReference type="Proteomes" id="UP000014500"/>
    </source>
</evidence>
<dbReference type="Proteomes" id="UP000014500">
    <property type="component" value="Unassembled WGS sequence"/>
</dbReference>
<dbReference type="HOGENOM" id="CLU_922356_0_0_1"/>
<keyword evidence="3" id="KW-1185">Reference proteome</keyword>
<dbReference type="STRING" id="126957.T1JMI8"/>
<protein>
    <submittedName>
        <fullName evidence="2">Uncharacterized protein</fullName>
    </submittedName>
</protein>
<feature type="region of interest" description="Disordered" evidence="1">
    <location>
        <begin position="187"/>
        <end position="213"/>
    </location>
</feature>
<reference evidence="2" key="2">
    <citation type="submission" date="2015-02" db="UniProtKB">
        <authorList>
            <consortium name="EnsemblMetazoa"/>
        </authorList>
    </citation>
    <scope>IDENTIFICATION</scope>
</reference>